<feature type="active site" description="Nucleophile" evidence="6">
    <location>
        <position position="827"/>
    </location>
</feature>
<dbReference type="InterPro" id="IPR049171">
    <property type="entry name" value="GLGE_C"/>
</dbReference>
<dbReference type="OrthoDB" id="9805159at2"/>
<dbReference type="SUPFAM" id="SSF51445">
    <property type="entry name" value="(Trans)glycosidases"/>
    <property type="match status" value="2"/>
</dbReference>
<evidence type="ECO:0000256" key="3">
    <source>
        <dbReference type="ARBA" id="ARBA00022679"/>
    </source>
</evidence>
<dbReference type="EC" id="2.4.99.16" evidence="6"/>
<evidence type="ECO:0000256" key="1">
    <source>
        <dbReference type="ARBA" id="ARBA00011738"/>
    </source>
</evidence>
<dbReference type="InterPro" id="IPR021828">
    <property type="entry name" value="GlgE_dom_N/S"/>
</dbReference>
<keyword evidence="3 6" id="KW-0808">Transferase</keyword>
<dbReference type="Gene3D" id="3.20.20.80">
    <property type="entry name" value="Glycosidases"/>
    <property type="match status" value="2"/>
</dbReference>
<protein>
    <recommendedName>
        <fullName evidence="6">Alpha-1,4-glucan:maltose-1-phosphate maltosyltransferase</fullName>
        <shortName evidence="6">GMPMT</shortName>
        <ecNumber evidence="6">2.4.99.16</ecNumber>
    </recommendedName>
    <alternativeName>
        <fullName evidence="6">(1-&gt;4)-alpha-D-glucan:maltose-1-phosphate alpha-D-maltosyltransferase</fullName>
    </alternativeName>
</protein>
<dbReference type="Proteomes" id="UP000182800">
    <property type="component" value="Unassembled WGS sequence"/>
</dbReference>
<comment type="similarity">
    <text evidence="6">Belongs to the glycosyl hydrolase 13 family. GlgE subfamily.</text>
</comment>
<feature type="site" description="Transition state stabilizer" evidence="6">
    <location>
        <position position="914"/>
    </location>
</feature>
<feature type="binding site" evidence="6">
    <location>
        <begin position="967"/>
        <end position="968"/>
    </location>
    <ligand>
        <name>alpha-maltose 1-phosphate</name>
        <dbReference type="ChEBI" id="CHEBI:63576"/>
    </ligand>
</feature>
<comment type="function">
    <text evidence="6">Maltosyltransferase that uses maltose 1-phosphate (M1P) as the sugar donor to elongate linear or branched alpha-(1-&gt;4)-glucans. Is involved in a branched alpha-glucan biosynthetic pathway from trehalose, together with TreS, Mak and GlgB.</text>
</comment>
<dbReference type="Pfam" id="PF21702">
    <property type="entry name" value="GLGE_C"/>
    <property type="match status" value="1"/>
</dbReference>
<dbReference type="CDD" id="cd11344">
    <property type="entry name" value="AmyAc_GlgE_like"/>
    <property type="match status" value="1"/>
</dbReference>
<evidence type="ECO:0000256" key="2">
    <source>
        <dbReference type="ARBA" id="ARBA00022676"/>
    </source>
</evidence>
<dbReference type="InterPro" id="IPR013783">
    <property type="entry name" value="Ig-like_fold"/>
</dbReference>
<dbReference type="InterPro" id="IPR006047">
    <property type="entry name" value="GH13_cat_dom"/>
</dbReference>
<gene>
    <name evidence="6 9" type="primary">glgE</name>
    <name evidence="10" type="ORF">GA0071312_2850</name>
    <name evidence="9" type="ORF">HLUCCO17_08690</name>
</gene>
<dbReference type="Pfam" id="PF00128">
    <property type="entry name" value="Alpha-amylase"/>
    <property type="match status" value="1"/>
</dbReference>
<keyword evidence="2 6" id="KW-0328">Glycosyltransferase</keyword>
<dbReference type="InterPro" id="IPR026585">
    <property type="entry name" value="GlgE"/>
</dbReference>
<comment type="caution">
    <text evidence="9">The sequence shown here is derived from an EMBL/GenBank/DDBJ whole genome shotgun (WGS) entry which is preliminary data.</text>
</comment>
<accession>A0A0N8KEC8</accession>
<evidence type="ECO:0000313" key="12">
    <source>
        <dbReference type="Proteomes" id="UP000182800"/>
    </source>
</evidence>
<sequence length="1099" mass="122510">MARMPSSAHPRIYYLHHRAVGAHDALGGWLDHARDLGFDHVALAPLFRAGRTGDVFFPVDHDAADEGLGFTDALPLALEHIAREAQSRGLSLLIDFAPQQFALEHPEVEAAPDRFTVRREVAGGPVDPRRPATAQGAAWSRLDADAIAWLKAYWEPRIAAWAQAGVKGFRAVRPNAASADLWRWVIETMRAHRPDALVIADPTGLPRSDALGLAGCGFDYLLSSLPWWDGRAPWLVEEHAALSAIAPVMTMPEAPFATRLAERIGDARGLLPAYDRALRLAAGLGCGMLMPMGFEHAARRPLDAIESRPEDGAQMAQEAPAEIAQRVRDINALIATIPALAQPGLLRALTGPSAQATGILRTPADPRVAQEALLVLVNPDLHEGHDVGATKLRAQMGGEFAGFVPLEGGDASDSAGDTFTLEPGAVLLAKATRAKPVKLPRATGKRAAKAAGAAPRIVIEALSPCIDQGRYPVKRIVGDSITVEADAFMDGHEVLGVELRWRALDEDLWRTAPMLPQGNDRFRAALHLERMGRHEYVVEAWFDRYATHARDLGKKSDAGVDIALDLKEGRLLVEAARGRAKGDLKARLTDILVDLDHADQAGQVEILLSIEARALMQEADDRPFRVQSVVQPVDAERQQALFASWYEIFPRSQTDDPARHGTLRDVIPQLPRVRDMGFDVLYFTPIHPIGRKNRKGRNNTLTPGPDDVGSPYAIGSEDGGHDALHPELGTLEDFRALRDAAMAHGLELALDFAIQCSPDHPWLREHPGWFDYRPDGTIKYAENPPKKYEDIVNVDFYKDEAIPDLWLALRDVVLFWVGEGVKTFRVDNPHTKPLPFWEWMIGEVRTRHPDVIFLSEAFTRPRMMYHLAKVGFSQSYTYFTWRNTKYELQSYLEELAQEAPKDFYRPHFFVNTPDINPVYLQRSGRAGFLVRACLAATLSGLWGVYSGYELLESEPVPGKEEYKDSEKYEIRVRDWNAPGNIVPDIARLNRIRKANPALHTHLNVRFYNAANEHILYYGKPSREGDEMILVAVNLDPYHPQEAGIEIPLWEFGIGDDGALDVEDLITDRAFTWWGKHQHIRLDPADYPFAIWRIRPHRRS</sequence>
<dbReference type="SMART" id="SM00642">
    <property type="entry name" value="Aamy"/>
    <property type="match status" value="1"/>
</dbReference>
<comment type="subunit">
    <text evidence="1 6">Homodimer.</text>
</comment>
<dbReference type="GO" id="GO:0004553">
    <property type="term" value="F:hydrolase activity, hydrolyzing O-glycosyl compounds"/>
    <property type="evidence" value="ECO:0007669"/>
    <property type="project" value="InterPro"/>
</dbReference>
<evidence type="ECO:0000256" key="4">
    <source>
        <dbReference type="ARBA" id="ARBA00023277"/>
    </source>
</evidence>
<dbReference type="InterPro" id="IPR013780">
    <property type="entry name" value="Glyco_hydro_b"/>
</dbReference>
<proteinExistence type="inferred from homology"/>
<evidence type="ECO:0000313" key="11">
    <source>
        <dbReference type="Proteomes" id="UP000050497"/>
    </source>
</evidence>
<dbReference type="AlphaFoldDB" id="A0A0N8KEC8"/>
<dbReference type="Gene3D" id="1.20.58.80">
    <property type="entry name" value="Phosphotransferase system, lactose/cellobiose-type IIA subunit"/>
    <property type="match status" value="1"/>
</dbReference>
<evidence type="ECO:0000259" key="8">
    <source>
        <dbReference type="SMART" id="SM00642"/>
    </source>
</evidence>
<evidence type="ECO:0000313" key="10">
    <source>
        <dbReference type="EMBL" id="SCC81879.1"/>
    </source>
</evidence>
<dbReference type="InterPro" id="IPR017853">
    <property type="entry name" value="GH"/>
</dbReference>
<dbReference type="GO" id="GO:0030979">
    <property type="term" value="P:alpha-glucan biosynthetic process"/>
    <property type="evidence" value="ECO:0007669"/>
    <property type="project" value="UniProtKB-UniRule"/>
</dbReference>
<dbReference type="STRING" id="1653334.GA0071312_2850"/>
<dbReference type="Proteomes" id="UP000050497">
    <property type="component" value="Unassembled WGS sequence"/>
</dbReference>
<dbReference type="EMBL" id="LJSX01000011">
    <property type="protein sequence ID" value="KPQ10978.1"/>
    <property type="molecule type" value="Genomic_DNA"/>
</dbReference>
<dbReference type="Gene3D" id="2.60.40.1180">
    <property type="entry name" value="Golgi alpha-mannosidase II"/>
    <property type="match status" value="1"/>
</dbReference>
<organism evidence="9 11">
    <name type="scientific">Saliniramus fredricksonii</name>
    <dbReference type="NCBI Taxonomy" id="1653334"/>
    <lineage>
        <taxon>Bacteria</taxon>
        <taxon>Pseudomonadati</taxon>
        <taxon>Pseudomonadota</taxon>
        <taxon>Alphaproteobacteria</taxon>
        <taxon>Hyphomicrobiales</taxon>
        <taxon>Salinarimonadaceae</taxon>
        <taxon>Saliniramus</taxon>
    </lineage>
</organism>
<keyword evidence="12" id="KW-1185">Reference proteome</keyword>
<dbReference type="Gene3D" id="2.60.40.10">
    <property type="entry name" value="Immunoglobulins"/>
    <property type="match status" value="1"/>
</dbReference>
<reference evidence="10 12" key="2">
    <citation type="submission" date="2016-08" db="EMBL/GenBank/DDBJ databases">
        <authorList>
            <person name="Varghese N."/>
            <person name="Submissions Spin"/>
        </authorList>
    </citation>
    <scope>NUCLEOTIDE SEQUENCE [LARGE SCALE GENOMIC DNA]</scope>
    <source>
        <strain evidence="10 12">HL-109</strain>
    </source>
</reference>
<dbReference type="EMBL" id="FMBM01000002">
    <property type="protein sequence ID" value="SCC81879.1"/>
    <property type="molecule type" value="Genomic_DNA"/>
</dbReference>
<dbReference type="HAMAP" id="MF_02124">
    <property type="entry name" value="GlgE"/>
    <property type="match status" value="1"/>
</dbReference>
<evidence type="ECO:0000256" key="6">
    <source>
        <dbReference type="HAMAP-Rule" id="MF_02124"/>
    </source>
</evidence>
<dbReference type="PANTHER" id="PTHR47786:SF2">
    <property type="entry name" value="GLYCOSYL HYDROLASE FAMILY 13 CATALYTIC DOMAIN-CONTAINING PROTEIN"/>
    <property type="match status" value="1"/>
</dbReference>
<dbReference type="Pfam" id="PF11896">
    <property type="entry name" value="GlgE_dom_N_S"/>
    <property type="match status" value="1"/>
</dbReference>
<feature type="domain" description="Glycosyl hydrolase family 13 catalytic" evidence="8">
    <location>
        <begin position="647"/>
        <end position="992"/>
    </location>
</feature>
<dbReference type="PANTHER" id="PTHR47786">
    <property type="entry name" value="ALPHA-1,4-GLUCAN:MALTOSE-1-PHOSPHATE MALTOSYLTRANSFERASE"/>
    <property type="match status" value="1"/>
</dbReference>
<feature type="binding site" evidence="6">
    <location>
        <position position="790"/>
    </location>
    <ligand>
        <name>alpha-maltose 1-phosphate</name>
        <dbReference type="ChEBI" id="CHEBI:63576"/>
    </ligand>
</feature>
<feature type="binding site" evidence="6">
    <location>
        <position position="828"/>
    </location>
    <ligand>
        <name>alpha-maltose 1-phosphate</name>
        <dbReference type="ChEBI" id="CHEBI:63576"/>
    </ligand>
</feature>
<feature type="region of interest" description="Disordered" evidence="7">
    <location>
        <begin position="692"/>
        <end position="721"/>
    </location>
</feature>
<evidence type="ECO:0000256" key="7">
    <source>
        <dbReference type="SAM" id="MobiDB-lite"/>
    </source>
</evidence>
<name>A0A0N8KEC8_9HYPH</name>
<dbReference type="GO" id="GO:0016758">
    <property type="term" value="F:hexosyltransferase activity"/>
    <property type="evidence" value="ECO:0007669"/>
    <property type="project" value="UniProtKB-UniRule"/>
</dbReference>
<keyword evidence="4 6" id="KW-0119">Carbohydrate metabolism</keyword>
<evidence type="ECO:0000256" key="5">
    <source>
        <dbReference type="ARBA" id="ARBA00048735"/>
    </source>
</evidence>
<evidence type="ECO:0000313" key="9">
    <source>
        <dbReference type="EMBL" id="KPQ10978.1"/>
    </source>
</evidence>
<feature type="active site" description="Proton donor" evidence="6">
    <location>
        <position position="856"/>
    </location>
</feature>
<feature type="binding site" evidence="6">
    <location>
        <position position="695"/>
    </location>
    <ligand>
        <name>alpha-maltose 1-phosphate</name>
        <dbReference type="ChEBI" id="CHEBI:63576"/>
    </ligand>
</feature>
<comment type="catalytic activity">
    <reaction evidence="5 6">
        <text>alpha-maltose 1-phosphate + [(1-&gt;4)-alpha-D-glucosyl](n) = [(1-&gt;4)-alpha-D-glucosyl](n+2) + phosphate</text>
        <dbReference type="Rhea" id="RHEA:42692"/>
        <dbReference type="Rhea" id="RHEA-COMP:9584"/>
        <dbReference type="Rhea" id="RHEA-COMP:10183"/>
        <dbReference type="ChEBI" id="CHEBI:15444"/>
        <dbReference type="ChEBI" id="CHEBI:43474"/>
        <dbReference type="ChEBI" id="CHEBI:63576"/>
        <dbReference type="EC" id="2.4.99.16"/>
    </reaction>
</comment>
<dbReference type="PATRIC" id="fig|1653334.4.peg.2831"/>
<reference evidence="9 11" key="1">
    <citation type="submission" date="2015-09" db="EMBL/GenBank/DDBJ databases">
        <title>Identification and resolution of microdiversity through metagenomic sequencing of parallel consortia.</title>
        <authorList>
            <person name="Nelson W.C."/>
            <person name="Romine M.F."/>
            <person name="Lindemann S.R."/>
        </authorList>
    </citation>
    <scope>NUCLEOTIDE SEQUENCE [LARGE SCALE GENOMIC DNA]</scope>
    <source>
        <strain evidence="9">HL-109</strain>
    </source>
</reference>
<feature type="binding site" evidence="6">
    <location>
        <position position="755"/>
    </location>
    <ligand>
        <name>alpha-maltose 1-phosphate</name>
        <dbReference type="ChEBI" id="CHEBI:63576"/>
    </ligand>
</feature>